<dbReference type="InterPro" id="IPR000504">
    <property type="entry name" value="RRM_dom"/>
</dbReference>
<dbReference type="Proteomes" id="UP000604046">
    <property type="component" value="Unassembled WGS sequence"/>
</dbReference>
<evidence type="ECO:0000256" key="3">
    <source>
        <dbReference type="ARBA" id="ARBA00008321"/>
    </source>
</evidence>
<reference evidence="12" key="1">
    <citation type="submission" date="2021-02" db="EMBL/GenBank/DDBJ databases">
        <authorList>
            <person name="Dougan E. K."/>
            <person name="Rhodes N."/>
            <person name="Thang M."/>
            <person name="Chan C."/>
        </authorList>
    </citation>
    <scope>NUCLEOTIDE SEQUENCE</scope>
</reference>
<dbReference type="Pfam" id="PF06432">
    <property type="entry name" value="GPI2"/>
    <property type="match status" value="1"/>
</dbReference>
<evidence type="ECO:0000259" key="11">
    <source>
        <dbReference type="PROSITE" id="PS50102"/>
    </source>
</evidence>
<evidence type="ECO:0000256" key="1">
    <source>
        <dbReference type="ARBA" id="ARBA00004141"/>
    </source>
</evidence>
<accession>A0A812SLE3</accession>
<dbReference type="InterPro" id="IPR009450">
    <property type="entry name" value="Plno_GlcNAc_GPI2"/>
</dbReference>
<dbReference type="InterPro" id="IPR035979">
    <property type="entry name" value="RBD_domain_sf"/>
</dbReference>
<dbReference type="GO" id="GO:0006506">
    <property type="term" value="P:GPI anchor biosynthetic process"/>
    <property type="evidence" value="ECO:0007669"/>
    <property type="project" value="UniProtKB-UniPathway"/>
</dbReference>
<feature type="region of interest" description="Disordered" evidence="9">
    <location>
        <begin position="221"/>
        <end position="287"/>
    </location>
</feature>
<protein>
    <submittedName>
        <fullName evidence="12">PIGC protein</fullName>
    </submittedName>
</protein>
<comment type="similarity">
    <text evidence="3">Belongs to the PIGC family.</text>
</comment>
<evidence type="ECO:0000256" key="9">
    <source>
        <dbReference type="SAM" id="MobiDB-lite"/>
    </source>
</evidence>
<dbReference type="PROSITE" id="PS50102">
    <property type="entry name" value="RRM"/>
    <property type="match status" value="1"/>
</dbReference>
<feature type="compositionally biased region" description="Basic and acidic residues" evidence="9">
    <location>
        <begin position="251"/>
        <end position="264"/>
    </location>
</feature>
<dbReference type="InterPro" id="IPR012677">
    <property type="entry name" value="Nucleotide-bd_a/b_plait_sf"/>
</dbReference>
<dbReference type="SUPFAM" id="SSF54928">
    <property type="entry name" value="RNA-binding domain, RBD"/>
    <property type="match status" value="1"/>
</dbReference>
<evidence type="ECO:0000256" key="10">
    <source>
        <dbReference type="SAM" id="Phobius"/>
    </source>
</evidence>
<evidence type="ECO:0000256" key="5">
    <source>
        <dbReference type="ARBA" id="ARBA00022692"/>
    </source>
</evidence>
<evidence type="ECO:0000256" key="8">
    <source>
        <dbReference type="PROSITE-ProRule" id="PRU00176"/>
    </source>
</evidence>
<proteinExistence type="inferred from homology"/>
<evidence type="ECO:0000313" key="13">
    <source>
        <dbReference type="Proteomes" id="UP000604046"/>
    </source>
</evidence>
<feature type="domain" description="RRM" evidence="11">
    <location>
        <begin position="89"/>
        <end position="163"/>
    </location>
</feature>
<dbReference type="GO" id="GO:0003723">
    <property type="term" value="F:RNA binding"/>
    <property type="evidence" value="ECO:0007669"/>
    <property type="project" value="UniProtKB-UniRule"/>
</dbReference>
<dbReference type="EMBL" id="CAJNDS010002454">
    <property type="protein sequence ID" value="CAE7482463.1"/>
    <property type="molecule type" value="Genomic_DNA"/>
</dbReference>
<dbReference type="UniPathway" id="UPA00196"/>
<keyword evidence="4" id="KW-0337">GPI-anchor biosynthesis</keyword>
<dbReference type="Gene3D" id="3.30.70.330">
    <property type="match status" value="1"/>
</dbReference>
<dbReference type="Pfam" id="PF05186">
    <property type="entry name" value="Dpy-30"/>
    <property type="match status" value="1"/>
</dbReference>
<dbReference type="PANTHER" id="PTHR12982">
    <property type="entry name" value="PHOSPHATIDYLINOSITOL GLYCAN, CLASS C"/>
    <property type="match status" value="1"/>
</dbReference>
<feature type="transmembrane region" description="Helical" evidence="10">
    <location>
        <begin position="611"/>
        <end position="629"/>
    </location>
</feature>
<evidence type="ECO:0000256" key="2">
    <source>
        <dbReference type="ARBA" id="ARBA00004687"/>
    </source>
</evidence>
<evidence type="ECO:0000256" key="4">
    <source>
        <dbReference type="ARBA" id="ARBA00022502"/>
    </source>
</evidence>
<name>A0A812SLE3_9DINO</name>
<evidence type="ECO:0000256" key="7">
    <source>
        <dbReference type="ARBA" id="ARBA00023136"/>
    </source>
</evidence>
<keyword evidence="5 10" id="KW-0812">Transmembrane</keyword>
<gene>
    <name evidence="12" type="primary">PIGC</name>
    <name evidence="12" type="ORF">SNAT2548_LOCUS27085</name>
</gene>
<evidence type="ECO:0000256" key="6">
    <source>
        <dbReference type="ARBA" id="ARBA00022989"/>
    </source>
</evidence>
<dbReference type="OrthoDB" id="417678at2759"/>
<dbReference type="InterPro" id="IPR007858">
    <property type="entry name" value="Dpy-30_motif"/>
</dbReference>
<evidence type="ECO:0000313" key="12">
    <source>
        <dbReference type="EMBL" id="CAE7482463.1"/>
    </source>
</evidence>
<keyword evidence="6 10" id="KW-1133">Transmembrane helix</keyword>
<organism evidence="12 13">
    <name type="scientific">Symbiodinium natans</name>
    <dbReference type="NCBI Taxonomy" id="878477"/>
    <lineage>
        <taxon>Eukaryota</taxon>
        <taxon>Sar</taxon>
        <taxon>Alveolata</taxon>
        <taxon>Dinophyceae</taxon>
        <taxon>Suessiales</taxon>
        <taxon>Symbiodiniaceae</taxon>
        <taxon>Symbiodinium</taxon>
    </lineage>
</organism>
<dbReference type="InterPro" id="IPR012921">
    <property type="entry name" value="SPOC_C"/>
</dbReference>
<sequence length="851" mass="93589">MKMPRRGMYNRYLVLGKLPPELRTGENIWRLMQPVQKDIVQVEMLTCFGKPVAHVTLRSATAAAAMHRLCEQNHKNLTVAFAPPRKATTTLWLGNVDDFVPRKSLESVLASYGKVLHGLRYLPARTCAFATFGEVSSSIAARNSLYGLEVQKNQYLNIDFVDDVDAQASPPDAWGMWGGGGAPAWPPPPWGMPGMPPWGPRPPWAPPPGIGGGWGMPGMPPMPHGGPWRPPRDSDHWRNSDAFGAVPGARLVERSKKGRARQESASRSPRQGKKKDKEGSKADAEPDARGTKFKVKLYKMGEFCCNIVANFVKGKESPESLTNKLQIDQRTKIDHCRAHMDRAGALSTVWHFSAADRRDCAAYDALCDYFVEKQRVGAAGERQINHAVSDLGERAAAGALPGSPPGAQKLLKQRVIVWLTESFMRYLKQPFEDNYVDDSFLDSLVLNAHVTRYELHALCCSTASIIRQLCLVGIFVNVWWKVQLECEFGWLWAVGGQSSSFRPFSCAGEVVLQVLQTCTIVFPLGVLAPLLQALTRSWSDDTIGVIARGLLALHVILYDYRDASAAAVWSCSLRGGSPGSPTAIFLPGGPIALNASVLSAMILASRLRTPLEVFAFMSFAMQVFALPHFGGRLTAHGVLTHRVVPFMLAVAIAIDLKSGVCLVVAAALIGFLGPFLFLTAQSLKTEIQGPWDIAHVVLEPPEAASRSQLSAMFSRSSQLDRLDFDPSTASLRHLVKKWRTGGAVAATLDGWQAYPNPREGLAAEKLAMEAGGITKYVHRLPIRMHDLPLRQYLDTCASTSKDVMPRTWLTIKLEERPENPVEWLAYYLLKNNTMGKKPAEEKKAEDAAPEQ</sequence>
<keyword evidence="7 10" id="KW-0472">Membrane</keyword>
<dbReference type="PANTHER" id="PTHR12982:SF0">
    <property type="entry name" value="PHOSPHATIDYLINOSITOL N-ACETYLGLUCOSAMINYLTRANSFERASE SUBUNIT C"/>
    <property type="match status" value="1"/>
</dbReference>
<feature type="compositionally biased region" description="Basic and acidic residues" evidence="9">
    <location>
        <begin position="230"/>
        <end position="239"/>
    </location>
</feature>
<dbReference type="Gene3D" id="1.20.890.10">
    <property type="entry name" value="cAMP-dependent protein kinase regulatory subunit, dimerization-anchoring domain"/>
    <property type="match status" value="1"/>
</dbReference>
<comment type="pathway">
    <text evidence="2">Glycolipid biosynthesis; glycosylphosphatidylinositol-anchor biosynthesis.</text>
</comment>
<feature type="transmembrane region" description="Helical" evidence="10">
    <location>
        <begin position="661"/>
        <end position="680"/>
    </location>
</feature>
<dbReference type="AlphaFoldDB" id="A0A812SLE3"/>
<keyword evidence="8" id="KW-0694">RNA-binding</keyword>
<comment type="subcellular location">
    <subcellularLocation>
        <location evidence="1">Membrane</location>
        <topology evidence="1">Multi-pass membrane protein</topology>
    </subcellularLocation>
</comment>
<dbReference type="GO" id="GO:0000506">
    <property type="term" value="C:glycosylphosphatidylinositol-N-acetylglucosaminyltransferase (GPI-GnT) complex"/>
    <property type="evidence" value="ECO:0007669"/>
    <property type="project" value="TreeGrafter"/>
</dbReference>
<dbReference type="Pfam" id="PF07744">
    <property type="entry name" value="SPOC"/>
    <property type="match status" value="1"/>
</dbReference>
<keyword evidence="13" id="KW-1185">Reference proteome</keyword>
<feature type="compositionally biased region" description="Basic and acidic residues" evidence="9">
    <location>
        <begin position="275"/>
        <end position="287"/>
    </location>
</feature>
<comment type="caution">
    <text evidence="12">The sequence shown here is derived from an EMBL/GenBank/DDBJ whole genome shotgun (WGS) entry which is preliminary data.</text>
</comment>